<evidence type="ECO:0000256" key="1">
    <source>
        <dbReference type="ARBA" id="ARBA00022485"/>
    </source>
</evidence>
<dbReference type="InterPro" id="IPR050157">
    <property type="entry name" value="PSI_iron-sulfur_center"/>
</dbReference>
<evidence type="ECO:0000256" key="4">
    <source>
        <dbReference type="ARBA" id="ARBA00023014"/>
    </source>
</evidence>
<dbReference type="PROSITE" id="PS00198">
    <property type="entry name" value="4FE4S_FER_1"/>
    <property type="match status" value="1"/>
</dbReference>
<dbReference type="Gene3D" id="3.30.70.20">
    <property type="match status" value="1"/>
</dbReference>
<protein>
    <recommendedName>
        <fullName evidence="5">4Fe-4S ferredoxin-type domain-containing protein</fullName>
    </recommendedName>
</protein>
<dbReference type="InterPro" id="IPR021039">
    <property type="entry name" value="Fe-S-bd_prot_LdpA_C"/>
</dbReference>
<feature type="domain" description="4Fe-4S ferredoxin-type" evidence="5">
    <location>
        <begin position="223"/>
        <end position="254"/>
    </location>
</feature>
<dbReference type="PANTHER" id="PTHR24960:SF79">
    <property type="entry name" value="PHOTOSYSTEM I IRON-SULFUR CENTER"/>
    <property type="match status" value="1"/>
</dbReference>
<dbReference type="Pfam" id="PF12617">
    <property type="entry name" value="LdpA_C"/>
    <property type="match status" value="1"/>
</dbReference>
<proteinExistence type="predicted"/>
<dbReference type="InterPro" id="IPR017900">
    <property type="entry name" value="4Fe4S_Fe_S_CS"/>
</dbReference>
<evidence type="ECO:0000313" key="6">
    <source>
        <dbReference type="EMBL" id="OAE21171.1"/>
    </source>
</evidence>
<sequence>MALPAGARCWALPADGRAVHACPSARAAPEAANVGGHLCRDHGRARRGARPLGDGVRSSCVSVRPIFFGGTSEGAAASARRRTLVQCSEASSSSSAAGVREGNSELFSTNSFTDGRWEAILSRLELVFKSSPETSLIEGRWVKLICGASFEDIADVRNLSLIYALAGVDCIDCAADSAIVAAVLEGINAAEQVLQTIGSGIARSFKKPWVMISINDDEDPHFRKAEFDSLECPTNCPRPCERVCPASAIKFQDSNQKASSNHLDGGVIVDRCYGCGRCLPICPLGLISAISYVRPLETVASLLRSEDVDAVEIHTRAGHLSSFRELVSQLGNAFSSLKLVAVSVPDLEELMIPTLNAMYTSMKPFVKNLNLWQLDGRPMSGDIGVGATRAAVMLAQKVVSSSERPPGFIQLAGGTNAHTATALKNVGLQRCITYENHGVSQQYEDNQSGSAVIAGVAYGGYARKVVQVRKEKTHHECFFLDLRKALDTEL</sequence>
<evidence type="ECO:0000256" key="3">
    <source>
        <dbReference type="ARBA" id="ARBA00023004"/>
    </source>
</evidence>
<evidence type="ECO:0000259" key="5">
    <source>
        <dbReference type="PROSITE" id="PS51379"/>
    </source>
</evidence>
<accession>A0A176VLI0</accession>
<comment type="caution">
    <text evidence="6">The sequence shown here is derived from an EMBL/GenBank/DDBJ whole genome shotgun (WGS) entry which is preliminary data.</text>
</comment>
<dbReference type="EMBL" id="LVLJ01003523">
    <property type="protein sequence ID" value="OAE21171.1"/>
    <property type="molecule type" value="Genomic_DNA"/>
</dbReference>
<evidence type="ECO:0000256" key="2">
    <source>
        <dbReference type="ARBA" id="ARBA00022723"/>
    </source>
</evidence>
<keyword evidence="1" id="KW-0004">4Fe-4S</keyword>
<keyword evidence="3" id="KW-0408">Iron</keyword>
<dbReference type="SUPFAM" id="SSF54862">
    <property type="entry name" value="4Fe-4S ferredoxins"/>
    <property type="match status" value="1"/>
</dbReference>
<name>A0A176VLI0_MARPO</name>
<organism evidence="6 7">
    <name type="scientific">Marchantia polymorpha subsp. ruderalis</name>
    <dbReference type="NCBI Taxonomy" id="1480154"/>
    <lineage>
        <taxon>Eukaryota</taxon>
        <taxon>Viridiplantae</taxon>
        <taxon>Streptophyta</taxon>
        <taxon>Embryophyta</taxon>
        <taxon>Marchantiophyta</taxon>
        <taxon>Marchantiopsida</taxon>
        <taxon>Marchantiidae</taxon>
        <taxon>Marchantiales</taxon>
        <taxon>Marchantiaceae</taxon>
        <taxon>Marchantia</taxon>
    </lineage>
</organism>
<feature type="domain" description="4Fe-4S ferredoxin-type" evidence="5">
    <location>
        <begin position="265"/>
        <end position="292"/>
    </location>
</feature>
<keyword evidence="7" id="KW-1185">Reference proteome</keyword>
<dbReference type="Pfam" id="PF25160">
    <property type="entry name" value="LdpA_Fe-S-bd"/>
    <property type="match status" value="1"/>
</dbReference>
<keyword evidence="4" id="KW-0411">Iron-sulfur</keyword>
<evidence type="ECO:0000313" key="7">
    <source>
        <dbReference type="Proteomes" id="UP000077202"/>
    </source>
</evidence>
<keyword evidence="2" id="KW-0479">Metal-binding</keyword>
<dbReference type="PANTHER" id="PTHR24960">
    <property type="entry name" value="PHOTOSYSTEM I IRON-SULFUR CENTER-RELATED"/>
    <property type="match status" value="1"/>
</dbReference>
<dbReference type="Proteomes" id="UP000077202">
    <property type="component" value="Unassembled WGS sequence"/>
</dbReference>
<gene>
    <name evidence="6" type="ORF">AXG93_4012s1010</name>
</gene>
<dbReference type="PROSITE" id="PS51379">
    <property type="entry name" value="4FE4S_FER_2"/>
    <property type="match status" value="2"/>
</dbReference>
<dbReference type="GO" id="GO:0051539">
    <property type="term" value="F:4 iron, 4 sulfur cluster binding"/>
    <property type="evidence" value="ECO:0007669"/>
    <property type="project" value="UniProtKB-KW"/>
</dbReference>
<dbReference type="AlphaFoldDB" id="A0A176VLI0"/>
<dbReference type="GO" id="GO:0046872">
    <property type="term" value="F:metal ion binding"/>
    <property type="evidence" value="ECO:0007669"/>
    <property type="project" value="UniProtKB-KW"/>
</dbReference>
<reference evidence="6" key="1">
    <citation type="submission" date="2016-03" db="EMBL/GenBank/DDBJ databases">
        <title>Mechanisms controlling the formation of the plant cell surface in tip-growing cells are functionally conserved among land plants.</title>
        <authorList>
            <person name="Honkanen S."/>
            <person name="Jones V.A."/>
            <person name="Morieri G."/>
            <person name="Champion C."/>
            <person name="Hetherington A.J."/>
            <person name="Kelly S."/>
            <person name="Saint-Marcoux D."/>
            <person name="Proust H."/>
            <person name="Prescott H."/>
            <person name="Dolan L."/>
        </authorList>
    </citation>
    <scope>NUCLEOTIDE SEQUENCE [LARGE SCALE GENOMIC DNA]</scope>
    <source>
        <tissue evidence="6">Whole gametophyte</tissue>
    </source>
</reference>
<dbReference type="InterPro" id="IPR017896">
    <property type="entry name" value="4Fe4S_Fe-S-bd"/>
</dbReference>
<dbReference type="InterPro" id="IPR057431">
    <property type="entry name" value="LdpA_Fe-S-bd"/>
</dbReference>